<keyword evidence="2" id="KW-1185">Reference proteome</keyword>
<protein>
    <submittedName>
        <fullName evidence="1">Uncharacterized protein</fullName>
    </submittedName>
</protein>
<organism evidence="1 2">
    <name type="scientific">Senna tora</name>
    <dbReference type="NCBI Taxonomy" id="362788"/>
    <lineage>
        <taxon>Eukaryota</taxon>
        <taxon>Viridiplantae</taxon>
        <taxon>Streptophyta</taxon>
        <taxon>Embryophyta</taxon>
        <taxon>Tracheophyta</taxon>
        <taxon>Spermatophyta</taxon>
        <taxon>Magnoliopsida</taxon>
        <taxon>eudicotyledons</taxon>
        <taxon>Gunneridae</taxon>
        <taxon>Pentapetalae</taxon>
        <taxon>rosids</taxon>
        <taxon>fabids</taxon>
        <taxon>Fabales</taxon>
        <taxon>Fabaceae</taxon>
        <taxon>Caesalpinioideae</taxon>
        <taxon>Cassia clade</taxon>
        <taxon>Senna</taxon>
    </lineage>
</organism>
<dbReference type="EMBL" id="JAAIUW010000010">
    <property type="protein sequence ID" value="KAF7811622.1"/>
    <property type="molecule type" value="Genomic_DNA"/>
</dbReference>
<evidence type="ECO:0000313" key="2">
    <source>
        <dbReference type="Proteomes" id="UP000634136"/>
    </source>
</evidence>
<evidence type="ECO:0000313" key="1">
    <source>
        <dbReference type="EMBL" id="KAF7811622.1"/>
    </source>
</evidence>
<accession>A0A834T0Q8</accession>
<comment type="caution">
    <text evidence="1">The sequence shown here is derived from an EMBL/GenBank/DDBJ whole genome shotgun (WGS) entry which is preliminary data.</text>
</comment>
<proteinExistence type="predicted"/>
<dbReference type="Proteomes" id="UP000634136">
    <property type="component" value="Unassembled WGS sequence"/>
</dbReference>
<sequence>MARYGHHSCTTWLWEHGERGHH</sequence>
<name>A0A834T0Q8_9FABA</name>
<gene>
    <name evidence="1" type="ORF">G2W53_032598</name>
</gene>
<reference evidence="1" key="1">
    <citation type="submission" date="2020-09" db="EMBL/GenBank/DDBJ databases">
        <title>Genome-Enabled Discovery of Anthraquinone Biosynthesis in Senna tora.</title>
        <authorList>
            <person name="Kang S.-H."/>
            <person name="Pandey R.P."/>
            <person name="Lee C.-M."/>
            <person name="Sim J.-S."/>
            <person name="Jeong J.-T."/>
            <person name="Choi B.-S."/>
            <person name="Jung M."/>
            <person name="Ginzburg D."/>
            <person name="Zhao K."/>
            <person name="Won S.Y."/>
            <person name="Oh T.-J."/>
            <person name="Yu Y."/>
            <person name="Kim N.-H."/>
            <person name="Lee O.R."/>
            <person name="Lee T.-H."/>
            <person name="Bashyal P."/>
            <person name="Kim T.-S."/>
            <person name="Lee W.-H."/>
            <person name="Kawkins C."/>
            <person name="Kim C.-K."/>
            <person name="Kim J.S."/>
            <person name="Ahn B.O."/>
            <person name="Rhee S.Y."/>
            <person name="Sohng J.K."/>
        </authorList>
    </citation>
    <scope>NUCLEOTIDE SEQUENCE</scope>
    <source>
        <tissue evidence="1">Leaf</tissue>
    </source>
</reference>
<dbReference type="AlphaFoldDB" id="A0A834T0Q8"/>